<dbReference type="AlphaFoldDB" id="A0A1W2AQF6"/>
<gene>
    <name evidence="2" type="ORF">SAMN06296427_1055</name>
</gene>
<keyword evidence="1" id="KW-1133">Transmembrane helix</keyword>
<accession>A0A1W2AQF6</accession>
<keyword evidence="1" id="KW-0472">Membrane</keyword>
<organism evidence="2 3">
    <name type="scientific">Moheibacter sediminis</name>
    <dbReference type="NCBI Taxonomy" id="1434700"/>
    <lineage>
        <taxon>Bacteria</taxon>
        <taxon>Pseudomonadati</taxon>
        <taxon>Bacteroidota</taxon>
        <taxon>Flavobacteriia</taxon>
        <taxon>Flavobacteriales</taxon>
        <taxon>Weeksellaceae</taxon>
        <taxon>Moheibacter</taxon>
    </lineage>
</organism>
<name>A0A1W2AQF6_9FLAO</name>
<keyword evidence="3" id="KW-1185">Reference proteome</keyword>
<sequence>MTKKKNSFGRTIFILILLLILAAGGYFGYKYYSDQNTSISVNGEKEFPIAGTWSVDNIDEGFNDTAFNFIEYTFESPAKVDGKLTGKLNVVSNNDGNPTRTGNYEITGENKLIISFPNEMDHEFTYTYYPDEQKLQMNFAGQNRTLTRKQRIAETEITQNTEVVAAKDSVEIRKEQVLEIAKIEWKSEINSGDYIKLSQPTVENDVVKGTIELNRAWGLFTGTYEKLSENKYSIIFNKIATMVDGQKQNEKDYSENSTISIEPIDDGNAILGKWFYQGSETPYATEKFGQ</sequence>
<dbReference type="Proteomes" id="UP000192393">
    <property type="component" value="Unassembled WGS sequence"/>
</dbReference>
<keyword evidence="1" id="KW-0812">Transmembrane</keyword>
<protein>
    <submittedName>
        <fullName evidence="2">Uncharacterized protein</fullName>
    </submittedName>
</protein>
<evidence type="ECO:0000313" key="3">
    <source>
        <dbReference type="Proteomes" id="UP000192393"/>
    </source>
</evidence>
<evidence type="ECO:0000313" key="2">
    <source>
        <dbReference type="EMBL" id="SMC62893.1"/>
    </source>
</evidence>
<dbReference type="EMBL" id="FWXS01000005">
    <property type="protein sequence ID" value="SMC62893.1"/>
    <property type="molecule type" value="Genomic_DNA"/>
</dbReference>
<feature type="transmembrane region" description="Helical" evidence="1">
    <location>
        <begin position="12"/>
        <end position="32"/>
    </location>
</feature>
<reference evidence="3" key="1">
    <citation type="submission" date="2017-04" db="EMBL/GenBank/DDBJ databases">
        <authorList>
            <person name="Varghese N."/>
            <person name="Submissions S."/>
        </authorList>
    </citation>
    <scope>NUCLEOTIDE SEQUENCE [LARGE SCALE GENOMIC DNA]</scope>
    <source>
        <strain evidence="3">CGMCC 1.12708</strain>
    </source>
</reference>
<proteinExistence type="predicted"/>
<evidence type="ECO:0000256" key="1">
    <source>
        <dbReference type="SAM" id="Phobius"/>
    </source>
</evidence>
<dbReference type="STRING" id="1434700.SAMN06296427_1055"/>
<dbReference type="RefSeq" id="WP_084017214.1">
    <property type="nucleotide sequence ID" value="NZ_FWXS01000005.1"/>
</dbReference>